<dbReference type="PANTHER" id="PTHR48475">
    <property type="entry name" value="RIBONUCLEASE H"/>
    <property type="match status" value="1"/>
</dbReference>
<accession>A0AAW2T9X4</accession>
<dbReference type="PANTHER" id="PTHR48475:SF2">
    <property type="entry name" value="RIBONUCLEASE H"/>
    <property type="match status" value="1"/>
</dbReference>
<sequence>MTRLEGAKGSWVEELLGILWAYRTTPKIAIRGTPLCFVDGSEVVIPAEIGEETARISRCDSESNHQERNFDLATIEEKRDRTFAKVLHYKAS</sequence>
<reference evidence="1" key="1">
    <citation type="submission" date="2020-06" db="EMBL/GenBank/DDBJ databases">
        <authorList>
            <person name="Li T."/>
            <person name="Hu X."/>
            <person name="Zhang T."/>
            <person name="Song X."/>
            <person name="Zhang H."/>
            <person name="Dai N."/>
            <person name="Sheng W."/>
            <person name="Hou X."/>
            <person name="Wei L."/>
        </authorList>
    </citation>
    <scope>NUCLEOTIDE SEQUENCE</scope>
    <source>
        <strain evidence="1">G02</strain>
        <tissue evidence="1">Leaf</tissue>
    </source>
</reference>
<protein>
    <submittedName>
        <fullName evidence="1">Uncharacterized protein</fullName>
    </submittedName>
</protein>
<dbReference type="EMBL" id="JACGWJ010000009">
    <property type="protein sequence ID" value="KAL0400426.1"/>
    <property type="molecule type" value="Genomic_DNA"/>
</dbReference>
<reference evidence="1" key="2">
    <citation type="journal article" date="2024" name="Plant">
        <title>Genomic evolution and insights into agronomic trait innovations of Sesamum species.</title>
        <authorList>
            <person name="Miao H."/>
            <person name="Wang L."/>
            <person name="Qu L."/>
            <person name="Liu H."/>
            <person name="Sun Y."/>
            <person name="Le M."/>
            <person name="Wang Q."/>
            <person name="Wei S."/>
            <person name="Zheng Y."/>
            <person name="Lin W."/>
            <person name="Duan Y."/>
            <person name="Cao H."/>
            <person name="Xiong S."/>
            <person name="Wang X."/>
            <person name="Wei L."/>
            <person name="Li C."/>
            <person name="Ma Q."/>
            <person name="Ju M."/>
            <person name="Zhao R."/>
            <person name="Li G."/>
            <person name="Mu C."/>
            <person name="Tian Q."/>
            <person name="Mei H."/>
            <person name="Zhang T."/>
            <person name="Gao T."/>
            <person name="Zhang H."/>
        </authorList>
    </citation>
    <scope>NUCLEOTIDE SEQUENCE</scope>
    <source>
        <strain evidence="1">G02</strain>
    </source>
</reference>
<organism evidence="1">
    <name type="scientific">Sesamum radiatum</name>
    <name type="common">Black benniseed</name>
    <dbReference type="NCBI Taxonomy" id="300843"/>
    <lineage>
        <taxon>Eukaryota</taxon>
        <taxon>Viridiplantae</taxon>
        <taxon>Streptophyta</taxon>
        <taxon>Embryophyta</taxon>
        <taxon>Tracheophyta</taxon>
        <taxon>Spermatophyta</taxon>
        <taxon>Magnoliopsida</taxon>
        <taxon>eudicotyledons</taxon>
        <taxon>Gunneridae</taxon>
        <taxon>Pentapetalae</taxon>
        <taxon>asterids</taxon>
        <taxon>lamiids</taxon>
        <taxon>Lamiales</taxon>
        <taxon>Pedaliaceae</taxon>
        <taxon>Sesamum</taxon>
    </lineage>
</organism>
<gene>
    <name evidence="1" type="ORF">Sradi_2385900</name>
</gene>
<comment type="caution">
    <text evidence="1">The sequence shown here is derived from an EMBL/GenBank/DDBJ whole genome shotgun (WGS) entry which is preliminary data.</text>
</comment>
<evidence type="ECO:0000313" key="1">
    <source>
        <dbReference type="EMBL" id="KAL0400426.1"/>
    </source>
</evidence>
<proteinExistence type="predicted"/>
<name>A0AAW2T9X4_SESRA</name>
<dbReference type="AlphaFoldDB" id="A0AAW2T9X4"/>